<dbReference type="AlphaFoldDB" id="A0A813D9B6"/>
<feature type="region of interest" description="Disordered" evidence="1">
    <location>
        <begin position="68"/>
        <end position="89"/>
    </location>
</feature>
<sequence length="145" mass="15493">MDLGASSSLKEVLGAVGLNFLVAQLVDRLAVKQEIEQSALGLDVTVKTLMGTNTFVLPFDGSVTEVPGAAGGKNLQSSRWEPSSQGRPPRLVTRQAVTGTLNSDDAVIFETMRSLDGADTLYEHVRVLKSGSPVAQGRRVLRRLT</sequence>
<dbReference type="EMBL" id="CAJNNV010001214">
    <property type="protein sequence ID" value="CAE8584520.1"/>
    <property type="molecule type" value="Genomic_DNA"/>
</dbReference>
<name>A0A813D9B6_POLGL</name>
<evidence type="ECO:0000313" key="3">
    <source>
        <dbReference type="Proteomes" id="UP000654075"/>
    </source>
</evidence>
<comment type="caution">
    <text evidence="2">The sequence shown here is derived from an EMBL/GenBank/DDBJ whole genome shotgun (WGS) entry which is preliminary data.</text>
</comment>
<protein>
    <submittedName>
        <fullName evidence="2">Uncharacterized protein</fullName>
    </submittedName>
</protein>
<keyword evidence="3" id="KW-1185">Reference proteome</keyword>
<dbReference type="Proteomes" id="UP000654075">
    <property type="component" value="Unassembled WGS sequence"/>
</dbReference>
<proteinExistence type="predicted"/>
<reference evidence="2" key="1">
    <citation type="submission" date="2021-02" db="EMBL/GenBank/DDBJ databases">
        <authorList>
            <person name="Dougan E. K."/>
            <person name="Rhodes N."/>
            <person name="Thang M."/>
            <person name="Chan C."/>
        </authorList>
    </citation>
    <scope>NUCLEOTIDE SEQUENCE</scope>
</reference>
<organism evidence="2 3">
    <name type="scientific">Polarella glacialis</name>
    <name type="common">Dinoflagellate</name>
    <dbReference type="NCBI Taxonomy" id="89957"/>
    <lineage>
        <taxon>Eukaryota</taxon>
        <taxon>Sar</taxon>
        <taxon>Alveolata</taxon>
        <taxon>Dinophyceae</taxon>
        <taxon>Suessiales</taxon>
        <taxon>Suessiaceae</taxon>
        <taxon>Polarella</taxon>
    </lineage>
</organism>
<accession>A0A813D9B6</accession>
<evidence type="ECO:0000256" key="1">
    <source>
        <dbReference type="SAM" id="MobiDB-lite"/>
    </source>
</evidence>
<gene>
    <name evidence="2" type="ORF">PGLA1383_LOCUS3450</name>
</gene>
<feature type="compositionally biased region" description="Polar residues" evidence="1">
    <location>
        <begin position="74"/>
        <end position="86"/>
    </location>
</feature>
<evidence type="ECO:0000313" key="2">
    <source>
        <dbReference type="EMBL" id="CAE8584520.1"/>
    </source>
</evidence>